<evidence type="ECO:0000259" key="3">
    <source>
        <dbReference type="SMART" id="SM00475"/>
    </source>
</evidence>
<evidence type="ECO:0000313" key="5">
    <source>
        <dbReference type="Proteomes" id="UP000028667"/>
    </source>
</evidence>
<keyword evidence="1" id="KW-0540">Nuclease</keyword>
<dbReference type="Gene3D" id="3.40.50.1010">
    <property type="entry name" value="5'-nuclease"/>
    <property type="match status" value="1"/>
</dbReference>
<dbReference type="PANTHER" id="PTHR42646">
    <property type="entry name" value="FLAP ENDONUCLEASE XNI"/>
    <property type="match status" value="1"/>
</dbReference>
<accession>A0A076FFU4</accession>
<dbReference type="InterPro" id="IPR036279">
    <property type="entry name" value="5-3_exonuclease_C_sf"/>
</dbReference>
<reference evidence="4 5" key="1">
    <citation type="journal article" date="2014" name="Virology">
        <title>Genome of brown tide virus (AaV), the little giant of the Megaviridae, elucidates NCLDV genome expansion and host-virus coevolution.</title>
        <authorList>
            <person name="Moniruzzaman M."/>
            <person name="LeCleir G.R."/>
            <person name="Brown C.M."/>
            <person name="Gobler C.J."/>
            <person name="Bidle K.D."/>
            <person name="Wilson W.H."/>
            <person name="Wilhelm S.W."/>
        </authorList>
    </citation>
    <scope>NUCLEOTIDE SEQUENCE [LARGE SCALE GENOMIC DNA]</scope>
    <source>
        <strain evidence="4">BtV-01</strain>
    </source>
</reference>
<evidence type="ECO:0000313" key="4">
    <source>
        <dbReference type="EMBL" id="AII17154.1"/>
    </source>
</evidence>
<dbReference type="SUPFAM" id="SSF88723">
    <property type="entry name" value="PIN domain-like"/>
    <property type="match status" value="1"/>
</dbReference>
<name>A0A076FFU4_9VIRU</name>
<dbReference type="GO" id="GO:0033567">
    <property type="term" value="P:DNA replication, Okazaki fragment processing"/>
    <property type="evidence" value="ECO:0007669"/>
    <property type="project" value="InterPro"/>
</dbReference>
<dbReference type="OrthoDB" id="39472at10239"/>
<dbReference type="RefSeq" id="YP_009052315.1">
    <property type="nucleotide sequence ID" value="NC_024697.1"/>
</dbReference>
<organism evidence="4 5">
    <name type="scientific">Aureococcus anophagefferens virus</name>
    <dbReference type="NCBI Taxonomy" id="1474867"/>
    <lineage>
        <taxon>Viruses</taxon>
        <taxon>Varidnaviria</taxon>
        <taxon>Bamfordvirae</taxon>
        <taxon>Nucleocytoviricota</taxon>
        <taxon>Megaviricetes</taxon>
        <taxon>Imitervirales</taxon>
        <taxon>Schizomimiviridae</taxon>
        <taxon>Kratosvirus</taxon>
        <taxon>Kratosvirus quantuckense</taxon>
    </lineage>
</organism>
<dbReference type="GO" id="GO:0017108">
    <property type="term" value="F:5'-flap endonuclease activity"/>
    <property type="evidence" value="ECO:0007669"/>
    <property type="project" value="InterPro"/>
</dbReference>
<evidence type="ECO:0000256" key="1">
    <source>
        <dbReference type="ARBA" id="ARBA00022722"/>
    </source>
</evidence>
<evidence type="ECO:0000256" key="2">
    <source>
        <dbReference type="ARBA" id="ARBA00022801"/>
    </source>
</evidence>
<dbReference type="InterPro" id="IPR029060">
    <property type="entry name" value="PIN-like_dom_sf"/>
</dbReference>
<dbReference type="PANTHER" id="PTHR42646:SF4">
    <property type="entry name" value="5'-3' EXONUCLEASE FAMILY PROTEIN"/>
    <property type="match status" value="1"/>
</dbReference>
<dbReference type="GO" id="GO:0003677">
    <property type="term" value="F:DNA binding"/>
    <property type="evidence" value="ECO:0007669"/>
    <property type="project" value="InterPro"/>
</dbReference>
<dbReference type="InterPro" id="IPR020046">
    <property type="entry name" value="5-3_exonucl_a-hlix_arch_N"/>
</dbReference>
<dbReference type="KEGG" id="vg:20041556"/>
<gene>
    <name evidence="4" type="ORF">AaV_241</name>
</gene>
<dbReference type="EMBL" id="KJ645900">
    <property type="protein sequence ID" value="AII17154.1"/>
    <property type="molecule type" value="Genomic_DNA"/>
</dbReference>
<feature type="domain" description="5'-3' exonuclease" evidence="3">
    <location>
        <begin position="1"/>
        <end position="248"/>
    </location>
</feature>
<dbReference type="Gene3D" id="1.10.150.20">
    <property type="entry name" value="5' to 3' exonuclease, C-terminal subdomain"/>
    <property type="match status" value="1"/>
</dbReference>
<sequence length="253" mass="30071">MTILFIDTGYFCFYRYHACKRWFSFQDERDQVNSWQNEEIFRNCLMKQVEKNLKKYSKNKSKVYIALEAMDGDNWRKNICSDYKANRTKNEDIFEFMKYVYDYFRKISVDNDLYEILQIPCHEADDCIALKCRELLNANSNEEITILTSDTDFLQLVENDNNVKLMNATEKFIDKPIVGQLYLKHKIIEGDKSDNIKPIFSGKGKTKNIQAVIEKIKDITLNDVNESHFNTIEDFNKFQINRKLIDFAMIEMN</sequence>
<keyword evidence="2" id="KW-0378">Hydrolase</keyword>
<dbReference type="SUPFAM" id="SSF47807">
    <property type="entry name" value="5' to 3' exonuclease, C-terminal subdomain"/>
    <property type="match status" value="1"/>
</dbReference>
<protein>
    <submittedName>
        <fullName evidence="4">Putative ribonuclease H</fullName>
    </submittedName>
</protein>
<dbReference type="Proteomes" id="UP000028667">
    <property type="component" value="Segment"/>
</dbReference>
<keyword evidence="5" id="KW-1185">Reference proteome</keyword>
<dbReference type="SMART" id="SM00475">
    <property type="entry name" value="53EXOc"/>
    <property type="match status" value="1"/>
</dbReference>
<dbReference type="InterPro" id="IPR038969">
    <property type="entry name" value="FEN"/>
</dbReference>
<dbReference type="GO" id="GO:0008409">
    <property type="term" value="F:5'-3' exonuclease activity"/>
    <property type="evidence" value="ECO:0007669"/>
    <property type="project" value="InterPro"/>
</dbReference>
<dbReference type="Pfam" id="PF02739">
    <property type="entry name" value="5_3_exonuc_N"/>
    <property type="match status" value="1"/>
</dbReference>
<proteinExistence type="predicted"/>
<dbReference type="InterPro" id="IPR002421">
    <property type="entry name" value="5-3_exonuclease"/>
</dbReference>
<dbReference type="GeneID" id="20041556"/>